<dbReference type="Gene3D" id="3.30.300.20">
    <property type="match status" value="1"/>
</dbReference>
<accession>A0A377PCR8</accession>
<keyword evidence="5" id="KW-0805">Transcription regulation</keyword>
<dbReference type="InterPro" id="IPR015946">
    <property type="entry name" value="KH_dom-like_a/b"/>
</dbReference>
<proteinExistence type="predicted"/>
<dbReference type="SUPFAM" id="SSF47794">
    <property type="entry name" value="Rad51 N-terminal domain-like"/>
    <property type="match status" value="2"/>
</dbReference>
<dbReference type="InterPro" id="IPR030842">
    <property type="entry name" value="TF_NusA_bacterial"/>
</dbReference>
<dbReference type="FunFam" id="1.10.150.20:FF:000015">
    <property type="entry name" value="Transcription termination/antitermination protein NusA"/>
    <property type="match status" value="1"/>
</dbReference>
<dbReference type="Pfam" id="PF26594">
    <property type="entry name" value="KH_NusA_2nd"/>
    <property type="match status" value="1"/>
</dbReference>
<dbReference type="AlphaFoldDB" id="A0A377PCR8"/>
<evidence type="ECO:0000313" key="9">
    <source>
        <dbReference type="EMBL" id="STQ78588.1"/>
    </source>
</evidence>
<evidence type="ECO:0000256" key="1">
    <source>
        <dbReference type="ARBA" id="ARBA00022472"/>
    </source>
</evidence>
<evidence type="ECO:0000256" key="6">
    <source>
        <dbReference type="ARBA" id="ARBA00023163"/>
    </source>
</evidence>
<dbReference type="SUPFAM" id="SSF54814">
    <property type="entry name" value="Prokaryotic type KH domain (KH-domain type II)"/>
    <property type="match status" value="1"/>
</dbReference>
<evidence type="ECO:0000256" key="4">
    <source>
        <dbReference type="ARBA" id="ARBA00022884"/>
    </source>
</evidence>
<dbReference type="GO" id="GO:0000166">
    <property type="term" value="F:nucleotide binding"/>
    <property type="evidence" value="ECO:0007669"/>
    <property type="project" value="InterPro"/>
</dbReference>
<dbReference type="Pfam" id="PF14520">
    <property type="entry name" value="HHH_5"/>
    <property type="match status" value="2"/>
</dbReference>
<evidence type="ECO:0000256" key="2">
    <source>
        <dbReference type="ARBA" id="ARBA00022490"/>
    </source>
</evidence>
<name>A0A377PCR8_HAFAL</name>
<evidence type="ECO:0000256" key="5">
    <source>
        <dbReference type="ARBA" id="ARBA00023015"/>
    </source>
</evidence>
<gene>
    <name evidence="9" type="primary">nusA_4</name>
    <name evidence="9" type="ORF">NCTC8105_00619</name>
</gene>
<dbReference type="CDD" id="cd22529">
    <property type="entry name" value="KH-II_NusA_rpt2"/>
    <property type="match status" value="1"/>
</dbReference>
<keyword evidence="1" id="KW-0806">Transcription termination</keyword>
<dbReference type="PANTHER" id="PTHR22648">
    <property type="entry name" value="TRANSCRIPTION TERMINATION FACTOR NUSA"/>
    <property type="match status" value="1"/>
</dbReference>
<dbReference type="InterPro" id="IPR009019">
    <property type="entry name" value="KH_sf_prok-type"/>
</dbReference>
<protein>
    <submittedName>
        <fullName evidence="9">N utilization substance protein A</fullName>
    </submittedName>
</protein>
<evidence type="ECO:0000256" key="7">
    <source>
        <dbReference type="PROSITE-ProRule" id="PRU00117"/>
    </source>
</evidence>
<keyword evidence="4 7" id="KW-0694">RNA-binding</keyword>
<evidence type="ECO:0000313" key="10">
    <source>
        <dbReference type="Proteomes" id="UP000254821"/>
    </source>
</evidence>
<keyword evidence="3" id="KW-0889">Transcription antitermination</keyword>
<dbReference type="InterPro" id="IPR010214">
    <property type="entry name" value="Tscrpt_termin_fac_NusA_C_rpt"/>
</dbReference>
<sequence length="208" mass="22461">MAPADVASIVVDEDKHTMDIAVEASNLAQAIGRNGQNVRLAAQLSGWELNVMTVDDLQAKHQAEAHAAIDTFTKYLDIDEDFATLLVEEGFSTLEELAYVPEQELLAIDGLDEDTVDALRERAKNALTTLALAQEESLGDQKPADDLLGLEGLDRGIAFKMAARGVCTLEDLAEQGIDDLADIEGLNSEKAGELIMAARNICWFGDSE</sequence>
<dbReference type="GO" id="GO:0003723">
    <property type="term" value="F:RNA binding"/>
    <property type="evidence" value="ECO:0007669"/>
    <property type="project" value="UniProtKB-UniRule"/>
</dbReference>
<reference evidence="9 10" key="1">
    <citation type="submission" date="2018-06" db="EMBL/GenBank/DDBJ databases">
        <authorList>
            <consortium name="Pathogen Informatics"/>
            <person name="Doyle S."/>
        </authorList>
    </citation>
    <scope>NUCLEOTIDE SEQUENCE [LARGE SCALE GENOMIC DNA]</scope>
    <source>
        <strain evidence="9 10">NCTC8105</strain>
    </source>
</reference>
<dbReference type="GO" id="GO:0006353">
    <property type="term" value="P:DNA-templated transcription termination"/>
    <property type="evidence" value="ECO:0007669"/>
    <property type="project" value="UniProtKB-KW"/>
</dbReference>
<keyword evidence="2" id="KW-0963">Cytoplasm</keyword>
<dbReference type="InterPro" id="IPR058582">
    <property type="entry name" value="KH_NusA_2nd"/>
</dbReference>
<feature type="domain" description="NusA-like second KH" evidence="8">
    <location>
        <begin position="1"/>
        <end position="57"/>
    </location>
</feature>
<dbReference type="NCBIfam" id="TIGR01954">
    <property type="entry name" value="nusA_Cterm_rpt"/>
    <property type="match status" value="2"/>
</dbReference>
<dbReference type="PROSITE" id="PS50084">
    <property type="entry name" value="KH_TYPE_1"/>
    <property type="match status" value="1"/>
</dbReference>
<organism evidence="9 10">
    <name type="scientific">Hafnia alvei</name>
    <dbReference type="NCBI Taxonomy" id="569"/>
    <lineage>
        <taxon>Bacteria</taxon>
        <taxon>Pseudomonadati</taxon>
        <taxon>Pseudomonadota</taxon>
        <taxon>Gammaproteobacteria</taxon>
        <taxon>Enterobacterales</taxon>
        <taxon>Hafniaceae</taxon>
        <taxon>Hafnia</taxon>
    </lineage>
</organism>
<dbReference type="GO" id="GO:0031564">
    <property type="term" value="P:transcription antitermination"/>
    <property type="evidence" value="ECO:0007669"/>
    <property type="project" value="UniProtKB-KW"/>
</dbReference>
<evidence type="ECO:0000259" key="8">
    <source>
        <dbReference type="Pfam" id="PF26594"/>
    </source>
</evidence>
<dbReference type="EMBL" id="UGHP01000001">
    <property type="protein sequence ID" value="STQ78588.1"/>
    <property type="molecule type" value="Genomic_DNA"/>
</dbReference>
<dbReference type="FunFam" id="3.30.300.20:FF:000005">
    <property type="entry name" value="Transcription termination/antitermination protein NusA"/>
    <property type="match status" value="1"/>
</dbReference>
<keyword evidence="6" id="KW-0804">Transcription</keyword>
<dbReference type="Gene3D" id="1.10.150.20">
    <property type="entry name" value="5' to 3' exonuclease, C-terminal subdomain"/>
    <property type="match status" value="2"/>
</dbReference>
<dbReference type="PANTHER" id="PTHR22648:SF0">
    <property type="entry name" value="TRANSCRIPTION TERMINATION_ANTITERMINATION PROTEIN NUSA"/>
    <property type="match status" value="1"/>
</dbReference>
<dbReference type="InterPro" id="IPR010995">
    <property type="entry name" value="DNA_repair_Rad51/TF_NusA_a-hlx"/>
</dbReference>
<dbReference type="Proteomes" id="UP000254821">
    <property type="component" value="Unassembled WGS sequence"/>
</dbReference>
<evidence type="ECO:0000256" key="3">
    <source>
        <dbReference type="ARBA" id="ARBA00022814"/>
    </source>
</evidence>
<dbReference type="FunFam" id="1.10.150.20:FF:000018">
    <property type="entry name" value="Transcription termination/antitermination protein NusA"/>
    <property type="match status" value="1"/>
</dbReference>
<dbReference type="GO" id="GO:0005829">
    <property type="term" value="C:cytosol"/>
    <property type="evidence" value="ECO:0007669"/>
    <property type="project" value="TreeGrafter"/>
</dbReference>